<protein>
    <submittedName>
        <fullName evidence="2">Uncharacterized protein</fullName>
    </submittedName>
</protein>
<sequence length="267" mass="30756">MFPPSPFNRGLPIPTAFSYSNYIVPGPIPHLHPPHAHDPLRQHRHMQNTHSPRHRPSRYRRESKRYAHYSDMETSSSEPDTPDDAYYRHMSPPPSPSPLNFRPHRRTSWKHNNDTLDIASGFRPLHAKVSRHTAENMGRDDILILPPALTRLRVQMKSPAHANETLHATVAGDMQFRDVVRQLVPERYHGEVRAYVKMRGAWQEPGRFLVSQITEQGRFVLNERGELEVKIEIGRRRGGGGGGFEGGVRGVKAWERERGRTWEIRDV</sequence>
<dbReference type="Proteomes" id="UP001199106">
    <property type="component" value="Unassembled WGS sequence"/>
</dbReference>
<gene>
    <name evidence="2" type="ORF">G6011_01101</name>
</gene>
<evidence type="ECO:0000256" key="1">
    <source>
        <dbReference type="SAM" id="MobiDB-lite"/>
    </source>
</evidence>
<feature type="region of interest" description="Disordered" evidence="1">
    <location>
        <begin position="30"/>
        <end position="101"/>
    </location>
</feature>
<organism evidence="2 3">
    <name type="scientific">Alternaria panax</name>
    <dbReference type="NCBI Taxonomy" id="48097"/>
    <lineage>
        <taxon>Eukaryota</taxon>
        <taxon>Fungi</taxon>
        <taxon>Dikarya</taxon>
        <taxon>Ascomycota</taxon>
        <taxon>Pezizomycotina</taxon>
        <taxon>Dothideomycetes</taxon>
        <taxon>Pleosporomycetidae</taxon>
        <taxon>Pleosporales</taxon>
        <taxon>Pleosporineae</taxon>
        <taxon>Pleosporaceae</taxon>
        <taxon>Alternaria</taxon>
        <taxon>Alternaria sect. Panax</taxon>
    </lineage>
</organism>
<name>A0AAD4IK72_9PLEO</name>
<feature type="compositionally biased region" description="Basic residues" evidence="1">
    <location>
        <begin position="42"/>
        <end position="63"/>
    </location>
</feature>
<evidence type="ECO:0000313" key="3">
    <source>
        <dbReference type="Proteomes" id="UP001199106"/>
    </source>
</evidence>
<dbReference type="EMBL" id="JAANER010000001">
    <property type="protein sequence ID" value="KAG9195980.1"/>
    <property type="molecule type" value="Genomic_DNA"/>
</dbReference>
<proteinExistence type="predicted"/>
<evidence type="ECO:0000313" key="2">
    <source>
        <dbReference type="EMBL" id="KAG9195980.1"/>
    </source>
</evidence>
<reference evidence="2" key="1">
    <citation type="submission" date="2021-07" db="EMBL/GenBank/DDBJ databases">
        <title>Genome Resource of American Ginseng Black Spot Pathogen Alternaria panax.</title>
        <authorList>
            <person name="Qiu C."/>
            <person name="Wang W."/>
            <person name="Liu Z."/>
        </authorList>
    </citation>
    <scope>NUCLEOTIDE SEQUENCE</scope>
    <source>
        <strain evidence="2">BNCC115425</strain>
    </source>
</reference>
<accession>A0AAD4IK72</accession>
<keyword evidence="3" id="KW-1185">Reference proteome</keyword>
<comment type="caution">
    <text evidence="2">The sequence shown here is derived from an EMBL/GenBank/DDBJ whole genome shotgun (WGS) entry which is preliminary data.</text>
</comment>
<dbReference type="AlphaFoldDB" id="A0AAD4IK72"/>